<dbReference type="Proteomes" id="UP000217199">
    <property type="component" value="Unassembled WGS sequence"/>
</dbReference>
<dbReference type="Pfam" id="PF04479">
    <property type="entry name" value="RTA1"/>
    <property type="match status" value="1"/>
</dbReference>
<evidence type="ECO:0000313" key="7">
    <source>
        <dbReference type="EMBL" id="PAV23664.1"/>
    </source>
</evidence>
<organism evidence="7 8">
    <name type="scientific">Pyrrhoderma noxium</name>
    <dbReference type="NCBI Taxonomy" id="2282107"/>
    <lineage>
        <taxon>Eukaryota</taxon>
        <taxon>Fungi</taxon>
        <taxon>Dikarya</taxon>
        <taxon>Basidiomycota</taxon>
        <taxon>Agaricomycotina</taxon>
        <taxon>Agaricomycetes</taxon>
        <taxon>Hymenochaetales</taxon>
        <taxon>Hymenochaetaceae</taxon>
        <taxon>Pyrrhoderma</taxon>
    </lineage>
</organism>
<comment type="subcellular location">
    <subcellularLocation>
        <location evidence="1">Membrane</location>
        <topology evidence="1">Multi-pass membrane protein</topology>
    </subcellularLocation>
</comment>
<dbReference type="AlphaFoldDB" id="A0A286UVT7"/>
<keyword evidence="3 5" id="KW-1133">Transmembrane helix</keyword>
<evidence type="ECO:0000256" key="3">
    <source>
        <dbReference type="ARBA" id="ARBA00022989"/>
    </source>
</evidence>
<dbReference type="PANTHER" id="PTHR31465">
    <property type="entry name" value="PROTEIN RTA1-RELATED"/>
    <property type="match status" value="1"/>
</dbReference>
<keyword evidence="4 5" id="KW-0472">Membrane</keyword>
<reference evidence="7 8" key="1">
    <citation type="journal article" date="2017" name="Mol. Ecol.">
        <title>Comparative and population genomic landscape of Phellinus noxius: A hypervariable fungus causing root rot in trees.</title>
        <authorList>
            <person name="Chung C.L."/>
            <person name="Lee T.J."/>
            <person name="Akiba M."/>
            <person name="Lee H.H."/>
            <person name="Kuo T.H."/>
            <person name="Liu D."/>
            <person name="Ke H.M."/>
            <person name="Yokoi T."/>
            <person name="Roa M.B."/>
            <person name="Lu M.J."/>
            <person name="Chang Y.Y."/>
            <person name="Ann P.J."/>
            <person name="Tsai J.N."/>
            <person name="Chen C.Y."/>
            <person name="Tzean S.S."/>
            <person name="Ota Y."/>
            <person name="Hattori T."/>
            <person name="Sahashi N."/>
            <person name="Liou R.F."/>
            <person name="Kikuchi T."/>
            <person name="Tsai I.J."/>
        </authorList>
    </citation>
    <scope>NUCLEOTIDE SEQUENCE [LARGE SCALE GENOMIC DNA]</scope>
    <source>
        <strain evidence="7 8">FFPRI411160</strain>
    </source>
</reference>
<accession>A0A286UVT7</accession>
<evidence type="ECO:0000256" key="6">
    <source>
        <dbReference type="SAM" id="SignalP"/>
    </source>
</evidence>
<gene>
    <name evidence="7" type="ORF">PNOK_0073200</name>
</gene>
<evidence type="ECO:0000256" key="5">
    <source>
        <dbReference type="SAM" id="Phobius"/>
    </source>
</evidence>
<comment type="caution">
    <text evidence="7">The sequence shown here is derived from an EMBL/GenBank/DDBJ whole genome shotgun (WGS) entry which is preliminary data.</text>
</comment>
<protein>
    <submittedName>
        <fullName evidence="7">RTA1-domain-containing</fullName>
    </submittedName>
</protein>
<feature type="transmembrane region" description="Helical" evidence="5">
    <location>
        <begin position="145"/>
        <end position="163"/>
    </location>
</feature>
<dbReference type="InterPro" id="IPR007568">
    <property type="entry name" value="RTA1"/>
</dbReference>
<evidence type="ECO:0000313" key="8">
    <source>
        <dbReference type="Proteomes" id="UP000217199"/>
    </source>
</evidence>
<feature type="transmembrane region" description="Helical" evidence="5">
    <location>
        <begin position="71"/>
        <end position="90"/>
    </location>
</feature>
<feature type="transmembrane region" description="Helical" evidence="5">
    <location>
        <begin position="42"/>
        <end position="64"/>
    </location>
</feature>
<feature type="signal peptide" evidence="6">
    <location>
        <begin position="1"/>
        <end position="16"/>
    </location>
</feature>
<keyword evidence="2 5" id="KW-0812">Transmembrane</keyword>
<feature type="chain" id="PRO_5013574949" evidence="6">
    <location>
        <begin position="17"/>
        <end position="321"/>
    </location>
</feature>
<dbReference type="EMBL" id="NBII01000001">
    <property type="protein sequence ID" value="PAV23664.1"/>
    <property type="molecule type" value="Genomic_DNA"/>
</dbReference>
<dbReference type="OrthoDB" id="3358017at2759"/>
<keyword evidence="6" id="KW-0732">Signal</keyword>
<feature type="transmembrane region" description="Helical" evidence="5">
    <location>
        <begin position="102"/>
        <end position="124"/>
    </location>
</feature>
<feature type="transmembrane region" description="Helical" evidence="5">
    <location>
        <begin position="231"/>
        <end position="251"/>
    </location>
</feature>
<proteinExistence type="predicted"/>
<dbReference type="PANTHER" id="PTHR31465:SF1">
    <property type="entry name" value="PROTEIN RTA1-RELATED"/>
    <property type="match status" value="1"/>
</dbReference>
<dbReference type="GO" id="GO:0016020">
    <property type="term" value="C:membrane"/>
    <property type="evidence" value="ECO:0007669"/>
    <property type="project" value="UniProtKB-SubCell"/>
</dbReference>
<dbReference type="STRING" id="2282107.A0A286UVT7"/>
<dbReference type="InParanoid" id="A0A286UVT7"/>
<feature type="transmembrane region" description="Helical" evidence="5">
    <location>
        <begin position="271"/>
        <end position="290"/>
    </location>
</feature>
<keyword evidence="8" id="KW-1185">Reference proteome</keyword>
<feature type="transmembrane region" description="Helical" evidence="5">
    <location>
        <begin position="183"/>
        <end position="207"/>
    </location>
</feature>
<name>A0A286UVT7_9AGAM</name>
<evidence type="ECO:0000256" key="4">
    <source>
        <dbReference type="ARBA" id="ARBA00023136"/>
    </source>
</evidence>
<sequence length="321" mass="35644">MKLFTILLSLALSVSANTLPCASDPFTDPKNDPCNYLGYIPSNIYTTIALVIISVIGALQLLCMLKWGAKWMIVMTIGVFNYAIGLALRYALHSNPQSKGMFIVMDLLIILSPCALVAALYILLERLATHVNRLDYLWLSRSPGLITKIFLSFDTLSFIAMAAGEVISITDNTKSRRDLGDRITLGALILLTVSLAVFLAMFIRFLLKISKHDKDLWNKDKNAQKPKIKDWRFFALTSANSCLLILIRCIYRISTKANGFDSSAATNEGVLYMFDAIQIGQVGAFFVVFWPGRFMGPEHFVTSEPMSLTKYGDSSIPLTAV</sequence>
<evidence type="ECO:0000256" key="2">
    <source>
        <dbReference type="ARBA" id="ARBA00022692"/>
    </source>
</evidence>
<evidence type="ECO:0000256" key="1">
    <source>
        <dbReference type="ARBA" id="ARBA00004141"/>
    </source>
</evidence>